<dbReference type="RefSeq" id="WP_321564349.1">
    <property type="nucleotide sequence ID" value="NZ_CP139558.1"/>
</dbReference>
<dbReference type="EMBL" id="CP139558">
    <property type="protein sequence ID" value="WPU95237.1"/>
    <property type="molecule type" value="Genomic_DNA"/>
</dbReference>
<sequence length="323" mass="36471">MQNRRLEYLFQKYINKNCTHEEYIELMLLIDQCDESVLRGMLDKAYDNLPDEHLSKHAAGKILKNIVQTKVDRKHFWPPAKWTIIAASITIICAISIIYKSYKHEAPAIAITRSQLLNDHQLIKFSDGSSVTLNKYSYVKYPRKFNGSTREVSLMGEGYFDIRHDAGKPFLVHVGKLTITVLGTAFNINATQKNIAVTVTRGKVSVSEHGKVLGAITPNQQMNYSVINQTARQVTLNAEQVVKWQCDDMFFDDITMEKAADLLATRFNTKIAFDNERVKHCRLTGTFTHSESLKEILKVICAFNNATYEESQGGGILIKGGGC</sequence>
<keyword evidence="4" id="KW-1185">Reference proteome</keyword>
<name>A0ABZ0TQ30_9SPHI</name>
<dbReference type="PANTHER" id="PTHR30273">
    <property type="entry name" value="PERIPLASMIC SIGNAL SENSOR AND SIGMA FACTOR ACTIVATOR FECR-RELATED"/>
    <property type="match status" value="1"/>
</dbReference>
<evidence type="ECO:0000313" key="3">
    <source>
        <dbReference type="EMBL" id="WPU95237.1"/>
    </source>
</evidence>
<dbReference type="InterPro" id="IPR032508">
    <property type="entry name" value="FecR_C"/>
</dbReference>
<dbReference type="InterPro" id="IPR006860">
    <property type="entry name" value="FecR"/>
</dbReference>
<reference evidence="3 4" key="1">
    <citation type="submission" date="2023-11" db="EMBL/GenBank/DDBJ databases">
        <title>Analysis of the Genomes of Mucilaginibacter gossypii cycad 4 and M. sabulilitoris SNA2: microbes with the potential for plant growth promotion.</title>
        <authorList>
            <person name="Hirsch A.M."/>
            <person name="Humm E."/>
            <person name="Rubbi M."/>
            <person name="Del Vecchio G."/>
            <person name="Ha S.M."/>
            <person name="Pellegrini M."/>
            <person name="Gunsalus R.P."/>
        </authorList>
    </citation>
    <scope>NUCLEOTIDE SEQUENCE [LARGE SCALE GENOMIC DNA]</scope>
    <source>
        <strain evidence="3 4">SNA2</strain>
    </source>
</reference>
<accession>A0ABZ0TQ30</accession>
<dbReference type="InterPro" id="IPR012373">
    <property type="entry name" value="Ferrdict_sens_TM"/>
</dbReference>
<gene>
    <name evidence="3" type="ORF">SNE25_06840</name>
</gene>
<dbReference type="Pfam" id="PF04773">
    <property type="entry name" value="FecR"/>
    <property type="match status" value="1"/>
</dbReference>
<organism evidence="3 4">
    <name type="scientific">Mucilaginibacter sabulilitoris</name>
    <dbReference type="NCBI Taxonomy" id="1173583"/>
    <lineage>
        <taxon>Bacteria</taxon>
        <taxon>Pseudomonadati</taxon>
        <taxon>Bacteroidota</taxon>
        <taxon>Sphingobacteriia</taxon>
        <taxon>Sphingobacteriales</taxon>
        <taxon>Sphingobacteriaceae</taxon>
        <taxon>Mucilaginibacter</taxon>
    </lineage>
</organism>
<dbReference type="Pfam" id="PF16344">
    <property type="entry name" value="FecR_C"/>
    <property type="match status" value="1"/>
</dbReference>
<dbReference type="Gene3D" id="3.55.50.30">
    <property type="match status" value="1"/>
</dbReference>
<dbReference type="Proteomes" id="UP001324380">
    <property type="component" value="Chromosome"/>
</dbReference>
<protein>
    <submittedName>
        <fullName evidence="3">FecR family protein</fullName>
    </submittedName>
</protein>
<evidence type="ECO:0000259" key="2">
    <source>
        <dbReference type="Pfam" id="PF16344"/>
    </source>
</evidence>
<proteinExistence type="predicted"/>
<dbReference type="PIRSF" id="PIRSF018266">
    <property type="entry name" value="FecR"/>
    <property type="match status" value="1"/>
</dbReference>
<evidence type="ECO:0000259" key="1">
    <source>
        <dbReference type="Pfam" id="PF04773"/>
    </source>
</evidence>
<dbReference type="PANTHER" id="PTHR30273:SF2">
    <property type="entry name" value="PROTEIN FECR"/>
    <property type="match status" value="1"/>
</dbReference>
<evidence type="ECO:0000313" key="4">
    <source>
        <dbReference type="Proteomes" id="UP001324380"/>
    </source>
</evidence>
<feature type="domain" description="Protein FecR C-terminal" evidence="2">
    <location>
        <begin position="249"/>
        <end position="317"/>
    </location>
</feature>
<dbReference type="Gene3D" id="2.60.120.1440">
    <property type="match status" value="1"/>
</dbReference>
<feature type="domain" description="FecR protein" evidence="1">
    <location>
        <begin position="121"/>
        <end position="204"/>
    </location>
</feature>